<dbReference type="Gene3D" id="3.40.50.10300">
    <property type="entry name" value="CoaB-like"/>
    <property type="match status" value="1"/>
</dbReference>
<dbReference type="Pfam" id="PF04127">
    <property type="entry name" value="DFP"/>
    <property type="match status" value="1"/>
</dbReference>
<dbReference type="GO" id="GO:0004633">
    <property type="term" value="F:phosphopantothenoylcysteine decarboxylase activity"/>
    <property type="evidence" value="ECO:0007669"/>
    <property type="project" value="UniProtKB-UniRule"/>
</dbReference>
<feature type="binding site" evidence="3">
    <location>
        <position position="278"/>
    </location>
    <ligand>
        <name>CTP</name>
        <dbReference type="ChEBI" id="CHEBI:37563"/>
    </ligand>
</feature>
<dbReference type="NCBIfam" id="TIGR00521">
    <property type="entry name" value="coaBC_dfp"/>
    <property type="match status" value="1"/>
</dbReference>
<feature type="binding site" evidence="3">
    <location>
        <position position="340"/>
    </location>
    <ligand>
        <name>CTP</name>
        <dbReference type="ChEBI" id="CHEBI:37563"/>
    </ligand>
</feature>
<dbReference type="GO" id="GO:0015941">
    <property type="term" value="P:pantothenate catabolic process"/>
    <property type="evidence" value="ECO:0007669"/>
    <property type="project" value="InterPro"/>
</dbReference>
<dbReference type="InterPro" id="IPR003382">
    <property type="entry name" value="Flavoprotein"/>
</dbReference>
<comment type="pathway">
    <text evidence="3 4">Cofactor biosynthesis; coenzyme A biosynthesis; CoA from (R)-pantothenate: step 3/5.</text>
</comment>
<dbReference type="OrthoDB" id="9802554at2"/>
<keyword evidence="3" id="KW-0460">Magnesium</keyword>
<dbReference type="InterPro" id="IPR005252">
    <property type="entry name" value="CoaBC"/>
</dbReference>
<organism evidence="7 8">
    <name type="scientific">Natronincola peptidivorans</name>
    <dbReference type="NCBI Taxonomy" id="426128"/>
    <lineage>
        <taxon>Bacteria</taxon>
        <taxon>Bacillati</taxon>
        <taxon>Bacillota</taxon>
        <taxon>Clostridia</taxon>
        <taxon>Peptostreptococcales</taxon>
        <taxon>Natronincolaceae</taxon>
        <taxon>Natronincola</taxon>
    </lineage>
</organism>
<feature type="binding site" evidence="3">
    <location>
        <position position="336"/>
    </location>
    <ligand>
        <name>CTP</name>
        <dbReference type="ChEBI" id="CHEBI:37563"/>
    </ligand>
</feature>
<dbReference type="RefSeq" id="WP_090437831.1">
    <property type="nucleotide sequence ID" value="NZ_FOHU01000001.1"/>
</dbReference>
<keyword evidence="3 4" id="KW-0288">FMN</keyword>
<protein>
    <recommendedName>
        <fullName evidence="3">Coenzyme A biosynthesis bifunctional protein CoaBC</fullName>
    </recommendedName>
    <alternativeName>
        <fullName evidence="3">DNA/pantothenate metabolism flavoprotein</fullName>
    </alternativeName>
    <alternativeName>
        <fullName evidence="3">Phosphopantothenoylcysteine synthetase/decarboxylase</fullName>
        <shortName evidence="3">PPCS-PPCDC</shortName>
    </alternativeName>
    <domain>
        <recommendedName>
            <fullName evidence="3">Phosphopantothenoylcysteine decarboxylase</fullName>
            <shortName evidence="3">PPC decarboxylase</shortName>
            <shortName evidence="3">PPC-DC</shortName>
            <ecNumber evidence="3">4.1.1.36</ecNumber>
        </recommendedName>
        <alternativeName>
            <fullName evidence="3">CoaC</fullName>
        </alternativeName>
    </domain>
    <domain>
        <recommendedName>
            <fullName evidence="3">Phosphopantothenate--cysteine ligase</fullName>
            <ecNumber evidence="3">6.3.2.5</ecNumber>
        </recommendedName>
        <alternativeName>
            <fullName evidence="3">CoaB</fullName>
        </alternativeName>
        <alternativeName>
            <fullName evidence="3">Phosphopantothenoylcysteine synthetase</fullName>
            <shortName evidence="3">PPC synthetase</shortName>
            <shortName evidence="3">PPC-S</shortName>
        </alternativeName>
    </domain>
</protein>
<keyword evidence="2 3" id="KW-0456">Lyase</keyword>
<evidence type="ECO:0000313" key="7">
    <source>
        <dbReference type="EMBL" id="SES65987.1"/>
    </source>
</evidence>
<dbReference type="GO" id="GO:0004632">
    <property type="term" value="F:phosphopantothenate--cysteine ligase activity"/>
    <property type="evidence" value="ECO:0007669"/>
    <property type="project" value="UniProtKB-UniRule"/>
</dbReference>
<dbReference type="Gene3D" id="3.40.50.1950">
    <property type="entry name" value="Flavin prenyltransferase-like"/>
    <property type="match status" value="1"/>
</dbReference>
<dbReference type="EMBL" id="FOHU01000001">
    <property type="protein sequence ID" value="SES65987.1"/>
    <property type="molecule type" value="Genomic_DNA"/>
</dbReference>
<dbReference type="AlphaFoldDB" id="A0A1H9YAT5"/>
<keyword evidence="1 3" id="KW-0210">Decarboxylase</keyword>
<name>A0A1H9YAT5_9FIRM</name>
<dbReference type="HAMAP" id="MF_02225">
    <property type="entry name" value="CoaBC"/>
    <property type="match status" value="1"/>
</dbReference>
<feature type="region of interest" description="Phosphopantothenoylcysteine decarboxylase" evidence="3">
    <location>
        <begin position="1"/>
        <end position="189"/>
    </location>
</feature>
<feature type="active site" description="Proton donor" evidence="3">
    <location>
        <position position="157"/>
    </location>
</feature>
<comment type="function">
    <text evidence="3">Catalyzes two sequential steps in the biosynthesis of coenzyme A. In the first step cysteine is conjugated to 4'-phosphopantothenate to form 4-phosphopantothenoylcysteine. In the second step the latter compound is decarboxylated to form 4'-phosphopantotheine.</text>
</comment>
<evidence type="ECO:0000256" key="4">
    <source>
        <dbReference type="RuleBase" id="RU364078"/>
    </source>
</evidence>
<feature type="domain" description="DNA/pantothenate metabolism flavoprotein C-terminal" evidence="6">
    <location>
        <begin position="187"/>
        <end position="394"/>
    </location>
</feature>
<keyword evidence="3 4" id="KW-0436">Ligase</keyword>
<dbReference type="EC" id="4.1.1.36" evidence="3"/>
<evidence type="ECO:0000256" key="2">
    <source>
        <dbReference type="ARBA" id="ARBA00023239"/>
    </source>
</evidence>
<comment type="similarity">
    <text evidence="3 4">In the N-terminal section; belongs to the HFCD (homo-oligomeric flavin containing Cys decarboxylase) superfamily.</text>
</comment>
<gene>
    <name evidence="3" type="primary">coaBC</name>
    <name evidence="7" type="ORF">SAMN05660297_00131</name>
</gene>
<comment type="function">
    <text evidence="4">Catalyzes two steps in the biosynthesis of coenzyme A. In the first step cysteine is conjugated to 4'-phosphopantothenate to form 4-phosphopantothenoylcysteine, in the latter compound is decarboxylated to form 4'-phosphopantotheine.</text>
</comment>
<feature type="domain" description="Flavoprotein" evidence="5">
    <location>
        <begin position="5"/>
        <end position="176"/>
    </location>
</feature>
<feature type="binding site" evidence="3">
    <location>
        <position position="288"/>
    </location>
    <ligand>
        <name>CTP</name>
        <dbReference type="ChEBI" id="CHEBI:37563"/>
    </ligand>
</feature>
<dbReference type="GO" id="GO:0010181">
    <property type="term" value="F:FMN binding"/>
    <property type="evidence" value="ECO:0007669"/>
    <property type="project" value="UniProtKB-UniRule"/>
</dbReference>
<dbReference type="GO" id="GO:0071513">
    <property type="term" value="C:phosphopantothenoylcysteine decarboxylase complex"/>
    <property type="evidence" value="ECO:0007669"/>
    <property type="project" value="TreeGrafter"/>
</dbReference>
<dbReference type="UniPathway" id="UPA00241">
    <property type="reaction ID" value="UER00353"/>
</dbReference>
<keyword evidence="3" id="KW-0479">Metal-binding</keyword>
<evidence type="ECO:0000259" key="5">
    <source>
        <dbReference type="Pfam" id="PF02441"/>
    </source>
</evidence>
<dbReference type="InterPro" id="IPR036551">
    <property type="entry name" value="Flavin_trans-like"/>
</dbReference>
<evidence type="ECO:0000256" key="1">
    <source>
        <dbReference type="ARBA" id="ARBA00022793"/>
    </source>
</evidence>
<evidence type="ECO:0000313" key="8">
    <source>
        <dbReference type="Proteomes" id="UP000199568"/>
    </source>
</evidence>
<comment type="cofactor">
    <cofactor evidence="3">
        <name>Mg(2+)</name>
        <dbReference type="ChEBI" id="CHEBI:18420"/>
    </cofactor>
</comment>
<accession>A0A1H9YAT5</accession>
<comment type="cofactor">
    <cofactor evidence="3">
        <name>FMN</name>
        <dbReference type="ChEBI" id="CHEBI:58210"/>
    </cofactor>
    <text evidence="3">Binds 1 FMN per subunit.</text>
</comment>
<feature type="binding site" evidence="3">
    <location>
        <begin position="304"/>
        <end position="307"/>
    </location>
    <ligand>
        <name>CTP</name>
        <dbReference type="ChEBI" id="CHEBI:37563"/>
    </ligand>
</feature>
<dbReference type="SUPFAM" id="SSF52507">
    <property type="entry name" value="Homo-oligomeric flavin-containing Cys decarboxylases, HFCD"/>
    <property type="match status" value="1"/>
</dbReference>
<dbReference type="GO" id="GO:0015937">
    <property type="term" value="P:coenzyme A biosynthetic process"/>
    <property type="evidence" value="ECO:0007669"/>
    <property type="project" value="UniProtKB-UniRule"/>
</dbReference>
<keyword evidence="8" id="KW-1185">Reference proteome</keyword>
<proteinExistence type="inferred from homology"/>
<dbReference type="GO" id="GO:0046872">
    <property type="term" value="F:metal ion binding"/>
    <property type="evidence" value="ECO:0007669"/>
    <property type="project" value="UniProtKB-KW"/>
</dbReference>
<comment type="catalytic activity">
    <reaction evidence="3 4">
        <text>(R)-4'-phosphopantothenate + L-cysteine + CTP = N-[(R)-4-phosphopantothenoyl]-L-cysteine + CMP + diphosphate + H(+)</text>
        <dbReference type="Rhea" id="RHEA:19397"/>
        <dbReference type="ChEBI" id="CHEBI:10986"/>
        <dbReference type="ChEBI" id="CHEBI:15378"/>
        <dbReference type="ChEBI" id="CHEBI:33019"/>
        <dbReference type="ChEBI" id="CHEBI:35235"/>
        <dbReference type="ChEBI" id="CHEBI:37563"/>
        <dbReference type="ChEBI" id="CHEBI:59458"/>
        <dbReference type="ChEBI" id="CHEBI:60377"/>
        <dbReference type="EC" id="6.3.2.5"/>
    </reaction>
</comment>
<evidence type="ECO:0000259" key="6">
    <source>
        <dbReference type="Pfam" id="PF04127"/>
    </source>
</evidence>
<feature type="binding site" evidence="3">
    <location>
        <position position="322"/>
    </location>
    <ligand>
        <name>CTP</name>
        <dbReference type="ChEBI" id="CHEBI:37563"/>
    </ligand>
</feature>
<comment type="caution">
    <text evidence="3">Lacks conserved residue(s) required for the propagation of feature annotation.</text>
</comment>
<dbReference type="EC" id="6.3.2.5" evidence="3"/>
<dbReference type="Pfam" id="PF02441">
    <property type="entry name" value="Flavoprotein"/>
    <property type="match status" value="1"/>
</dbReference>
<reference evidence="7 8" key="1">
    <citation type="submission" date="2016-10" db="EMBL/GenBank/DDBJ databases">
        <authorList>
            <person name="de Groot N.N."/>
        </authorList>
    </citation>
    <scope>NUCLEOTIDE SEQUENCE [LARGE SCALE GENOMIC DNA]</scope>
    <source>
        <strain evidence="7 8">DSM 18979</strain>
    </source>
</reference>
<keyword evidence="3" id="KW-0511">Multifunctional enzyme</keyword>
<comment type="catalytic activity">
    <reaction evidence="3 4">
        <text>N-[(R)-4-phosphopantothenoyl]-L-cysteine + H(+) = (R)-4'-phosphopantetheine + CO2</text>
        <dbReference type="Rhea" id="RHEA:16793"/>
        <dbReference type="ChEBI" id="CHEBI:15378"/>
        <dbReference type="ChEBI" id="CHEBI:16526"/>
        <dbReference type="ChEBI" id="CHEBI:59458"/>
        <dbReference type="ChEBI" id="CHEBI:61723"/>
        <dbReference type="EC" id="4.1.1.36"/>
    </reaction>
</comment>
<dbReference type="SUPFAM" id="SSF102645">
    <property type="entry name" value="CoaB-like"/>
    <property type="match status" value="1"/>
</dbReference>
<dbReference type="STRING" id="426128.SAMN05660297_00131"/>
<sequence>MLNGKNVVVGVTGGISAYKACDIVSRLKKLNANVDVIMTKAATEFVQPHTFQALSQNPVITDVFQTPRYWDIEHISLAQKADIVLIAPATANIIGKVTHGIADDMLSTTIMATTAKVVFAPAMNTKMYENKIVQANIQALKSLGYGFIPPGSGRLACGDIGAGKLADIDTIIDYILKIESVEKDFYGRKIMITAGPTIEAIDPVRFITNHSSGKMGYAIAEAASKRGASVTLISGPTNLSPPSDVKLVSTSSTLDMYEAVMEHYGEQDIIIKSAAVADYRPNSTVDKKIKKQEGDLTLTLVRNPDILYELGKIKDNKVLVGFAAETDNIIEYAKEKITKKNLDLIVANDITQEGAGFGVDTNIVYLIDSGNNIKKIDKSNKTDIAHQILDKIKECL</sequence>
<dbReference type="PANTHER" id="PTHR14359:SF6">
    <property type="entry name" value="PHOSPHOPANTOTHENOYLCYSTEINE DECARBOXYLASE"/>
    <property type="match status" value="1"/>
</dbReference>
<dbReference type="InterPro" id="IPR035929">
    <property type="entry name" value="CoaB-like_sf"/>
</dbReference>
<keyword evidence="3 4" id="KW-0285">Flavoprotein</keyword>
<evidence type="ECO:0000256" key="3">
    <source>
        <dbReference type="HAMAP-Rule" id="MF_02225"/>
    </source>
</evidence>
<dbReference type="InterPro" id="IPR007085">
    <property type="entry name" value="DNA/pantothenate-metab_flavo_C"/>
</dbReference>
<dbReference type="PANTHER" id="PTHR14359">
    <property type="entry name" value="HOMO-OLIGOMERIC FLAVIN CONTAINING CYS DECARBOXYLASE FAMILY"/>
    <property type="match status" value="1"/>
</dbReference>
<dbReference type="Proteomes" id="UP000199568">
    <property type="component" value="Unassembled WGS sequence"/>
</dbReference>
<feature type="region of interest" description="Phosphopantothenate--cysteine ligase" evidence="3">
    <location>
        <begin position="190"/>
        <end position="396"/>
    </location>
</feature>
<comment type="pathway">
    <text evidence="3 4">Cofactor biosynthesis; coenzyme A biosynthesis; CoA from (R)-pantothenate: step 2/5.</text>
</comment>
<comment type="similarity">
    <text evidence="3 4">In the C-terminal section; belongs to the PPC synthetase family.</text>
</comment>